<dbReference type="EMBL" id="JAQQKY010000003">
    <property type="protein sequence ID" value="MDC7690553.1"/>
    <property type="molecule type" value="Genomic_DNA"/>
</dbReference>
<evidence type="ECO:0000256" key="4">
    <source>
        <dbReference type="RuleBase" id="RU003744"/>
    </source>
</evidence>
<name>A0ABT5I3E4_VOGIN</name>
<evidence type="ECO:0000313" key="8">
    <source>
        <dbReference type="Proteomes" id="UP001221566"/>
    </source>
</evidence>
<dbReference type="Gene3D" id="3.40.190.10">
    <property type="entry name" value="Periplasmic binding protein-like II"/>
    <property type="match status" value="2"/>
</dbReference>
<accession>A0ABT5I3E4</accession>
<evidence type="ECO:0000256" key="3">
    <source>
        <dbReference type="ARBA" id="ARBA00022729"/>
    </source>
</evidence>
<keyword evidence="3 5" id="KW-0732">Signal</keyword>
<dbReference type="InterPro" id="IPR001638">
    <property type="entry name" value="Solute-binding_3/MltF_N"/>
</dbReference>
<evidence type="ECO:0000256" key="1">
    <source>
        <dbReference type="ARBA" id="ARBA00004196"/>
    </source>
</evidence>
<dbReference type="InterPro" id="IPR018313">
    <property type="entry name" value="SBP_3_CS"/>
</dbReference>
<evidence type="ECO:0000256" key="5">
    <source>
        <dbReference type="SAM" id="SignalP"/>
    </source>
</evidence>
<keyword evidence="8" id="KW-1185">Reference proteome</keyword>
<gene>
    <name evidence="7" type="ORF">PQU93_07120</name>
</gene>
<sequence>MNKQGLINTTAALLPLLLAVPAHAGTTLDRVSNSGELRGVLLESYPPFSFLNSKNQLDGFDVDVVKAVAKKLNVKLKLDTPSWEVIAAGKWGKRWDICICSMTPTKEAAQVLDFPVIYYKSPAVLVVNASDKHTSSIKALDGKKIGVQQGASYERYLQKTLKIEAPGAVQPSFPFSKVNIATYDNEEIIFQDLALGTGKRLDALVSNLNTANERIARGGKFRVAATLYAEPNWVAVDKGDAQWQARVKQVVTELKQDGTLAAISRKWIGSDITQ</sequence>
<feature type="signal peptide" evidence="5">
    <location>
        <begin position="1"/>
        <end position="24"/>
    </location>
</feature>
<feature type="domain" description="Solute-binding protein family 3/N-terminal" evidence="6">
    <location>
        <begin position="36"/>
        <end position="271"/>
    </location>
</feature>
<dbReference type="PANTHER" id="PTHR35936">
    <property type="entry name" value="MEMBRANE-BOUND LYTIC MUREIN TRANSGLYCOSYLASE F"/>
    <property type="match status" value="1"/>
</dbReference>
<proteinExistence type="inferred from homology"/>
<dbReference type="PROSITE" id="PS01039">
    <property type="entry name" value="SBP_BACTERIAL_3"/>
    <property type="match status" value="1"/>
</dbReference>
<dbReference type="RefSeq" id="WP_272802819.1">
    <property type="nucleotide sequence ID" value="NZ_JAQQKY010000003.1"/>
</dbReference>
<evidence type="ECO:0000259" key="6">
    <source>
        <dbReference type="SMART" id="SM00062"/>
    </source>
</evidence>
<comment type="caution">
    <text evidence="7">The sequence shown here is derived from an EMBL/GenBank/DDBJ whole genome shotgun (WGS) entry which is preliminary data.</text>
</comment>
<evidence type="ECO:0000256" key="2">
    <source>
        <dbReference type="ARBA" id="ARBA00010333"/>
    </source>
</evidence>
<organism evidence="7 8">
    <name type="scientific">Vogesella indigofera</name>
    <name type="common">Pseudomonas indigofera</name>
    <dbReference type="NCBI Taxonomy" id="45465"/>
    <lineage>
        <taxon>Bacteria</taxon>
        <taxon>Pseudomonadati</taxon>
        <taxon>Pseudomonadota</taxon>
        <taxon>Betaproteobacteria</taxon>
        <taxon>Neisseriales</taxon>
        <taxon>Chromobacteriaceae</taxon>
        <taxon>Vogesella</taxon>
    </lineage>
</organism>
<comment type="subcellular location">
    <subcellularLocation>
        <location evidence="1">Cell envelope</location>
    </subcellularLocation>
</comment>
<dbReference type="SUPFAM" id="SSF53850">
    <property type="entry name" value="Periplasmic binding protein-like II"/>
    <property type="match status" value="1"/>
</dbReference>
<comment type="similarity">
    <text evidence="2 4">Belongs to the bacterial solute-binding protein 3 family.</text>
</comment>
<reference evidence="7 8" key="1">
    <citation type="submission" date="2023-01" db="EMBL/GenBank/DDBJ databases">
        <title>Novel species of the genus Vogesella isolated from rivers.</title>
        <authorList>
            <person name="Lu H."/>
        </authorList>
    </citation>
    <scope>NUCLEOTIDE SEQUENCE [LARGE SCALE GENOMIC DNA]</scope>
    <source>
        <strain evidence="7 8">SH7W</strain>
    </source>
</reference>
<protein>
    <submittedName>
        <fullName evidence="7">Transporter substrate-binding domain-containing protein</fullName>
    </submittedName>
</protein>
<evidence type="ECO:0000313" key="7">
    <source>
        <dbReference type="EMBL" id="MDC7690553.1"/>
    </source>
</evidence>
<dbReference type="PANTHER" id="PTHR35936:SF19">
    <property type="entry name" value="AMINO-ACID-BINDING PROTEIN YXEM-RELATED"/>
    <property type="match status" value="1"/>
</dbReference>
<dbReference type="Pfam" id="PF00497">
    <property type="entry name" value="SBP_bac_3"/>
    <property type="match status" value="1"/>
</dbReference>
<feature type="chain" id="PRO_5045369248" evidence="5">
    <location>
        <begin position="25"/>
        <end position="274"/>
    </location>
</feature>
<dbReference type="Proteomes" id="UP001221566">
    <property type="component" value="Unassembled WGS sequence"/>
</dbReference>
<dbReference type="SMART" id="SM00062">
    <property type="entry name" value="PBPb"/>
    <property type="match status" value="1"/>
</dbReference>